<sequence length="280" mass="32310">MTQNFVIVCPTDFSECSLNAIEYAAKLGELYAADLYLFHVPDHDDYQKLASRDHHTGDQYSFIQRKLENLRAVVEKESIPNGLKSCHASFKEGKTVQTILEFSEEIKANLIVIGTEGVNDFKLNFIGTRSSKIVERSEIDVLVVPRRVFFKPPKKFVYATDYLEEDKIAIQKVVELAKFWESEIDIVHVSTRLKAIDKSLHITMVQEIRPFVKYEKVNYILKSYRDEPGLGLENYLIIAKGDILVTLSKKKSWFEQIFSNNLSRKMSYFINKPLLVIKMA</sequence>
<protein>
    <submittedName>
        <fullName evidence="3">Universal stress protein</fullName>
    </submittedName>
</protein>
<evidence type="ECO:0000256" key="1">
    <source>
        <dbReference type="ARBA" id="ARBA00008791"/>
    </source>
</evidence>
<comment type="caution">
    <text evidence="3">The sequence shown here is derived from an EMBL/GenBank/DDBJ whole genome shotgun (WGS) entry which is preliminary data.</text>
</comment>
<dbReference type="Proteomes" id="UP001201449">
    <property type="component" value="Unassembled WGS sequence"/>
</dbReference>
<comment type="similarity">
    <text evidence="1">Belongs to the universal stress protein A family.</text>
</comment>
<dbReference type="PRINTS" id="PR01438">
    <property type="entry name" value="UNVRSLSTRESS"/>
</dbReference>
<dbReference type="InterPro" id="IPR006016">
    <property type="entry name" value="UspA"/>
</dbReference>
<organism evidence="3 4">
    <name type="scientific">Mariniradius sediminis</name>
    <dbReference type="NCBI Taxonomy" id="2909237"/>
    <lineage>
        <taxon>Bacteria</taxon>
        <taxon>Pseudomonadati</taxon>
        <taxon>Bacteroidota</taxon>
        <taxon>Cytophagia</taxon>
        <taxon>Cytophagales</taxon>
        <taxon>Cyclobacteriaceae</taxon>
        <taxon>Mariniradius</taxon>
    </lineage>
</organism>
<name>A0ABS9BXX2_9BACT</name>
<evidence type="ECO:0000313" key="3">
    <source>
        <dbReference type="EMBL" id="MCF1752912.1"/>
    </source>
</evidence>
<feature type="domain" description="UspA" evidence="2">
    <location>
        <begin position="7"/>
        <end position="145"/>
    </location>
</feature>
<proteinExistence type="inferred from homology"/>
<dbReference type="PANTHER" id="PTHR46268:SF6">
    <property type="entry name" value="UNIVERSAL STRESS PROTEIN UP12"/>
    <property type="match status" value="1"/>
</dbReference>
<dbReference type="InterPro" id="IPR006015">
    <property type="entry name" value="Universal_stress_UspA"/>
</dbReference>
<evidence type="ECO:0000259" key="2">
    <source>
        <dbReference type="Pfam" id="PF00582"/>
    </source>
</evidence>
<dbReference type="SUPFAM" id="SSF52402">
    <property type="entry name" value="Adenine nucleotide alpha hydrolases-like"/>
    <property type="match status" value="2"/>
</dbReference>
<dbReference type="Pfam" id="PF00582">
    <property type="entry name" value="Usp"/>
    <property type="match status" value="1"/>
</dbReference>
<gene>
    <name evidence="3" type="ORF">L0U89_17775</name>
</gene>
<reference evidence="3 4" key="1">
    <citation type="submission" date="2022-01" db="EMBL/GenBank/DDBJ databases">
        <title>Mariniradius saccharolyticus sp. nov., isolated from sediment of a river.</title>
        <authorList>
            <person name="Liu H."/>
        </authorList>
    </citation>
    <scope>NUCLEOTIDE SEQUENCE [LARGE SCALE GENOMIC DNA]</scope>
    <source>
        <strain evidence="3 4">RY-2</strain>
    </source>
</reference>
<dbReference type="RefSeq" id="WP_008628499.1">
    <property type="nucleotide sequence ID" value="NZ_JAKEVZ010000017.1"/>
</dbReference>
<dbReference type="Gene3D" id="3.40.50.12370">
    <property type="match status" value="1"/>
</dbReference>
<dbReference type="CDD" id="cd00293">
    <property type="entry name" value="USP-like"/>
    <property type="match status" value="1"/>
</dbReference>
<keyword evidence="4" id="KW-1185">Reference proteome</keyword>
<dbReference type="EMBL" id="JAKEVZ010000017">
    <property type="protein sequence ID" value="MCF1752912.1"/>
    <property type="molecule type" value="Genomic_DNA"/>
</dbReference>
<evidence type="ECO:0000313" key="4">
    <source>
        <dbReference type="Proteomes" id="UP001201449"/>
    </source>
</evidence>
<accession>A0ABS9BXX2</accession>
<dbReference type="PANTHER" id="PTHR46268">
    <property type="entry name" value="STRESS RESPONSE PROTEIN NHAX"/>
    <property type="match status" value="1"/>
</dbReference>